<dbReference type="RefSeq" id="WP_091584822.1">
    <property type="nucleotide sequence ID" value="NZ_FNDU01000005.1"/>
</dbReference>
<proteinExistence type="inferred from homology"/>
<keyword evidence="4 8" id="KW-1003">Cell membrane</keyword>
<evidence type="ECO:0000313" key="10">
    <source>
        <dbReference type="Proteomes" id="UP000199017"/>
    </source>
</evidence>
<dbReference type="STRING" id="930129.SAMN05216352_105136"/>
<evidence type="ECO:0000256" key="5">
    <source>
        <dbReference type="ARBA" id="ARBA00022692"/>
    </source>
</evidence>
<dbReference type="InterPro" id="IPR052017">
    <property type="entry name" value="TSUP"/>
</dbReference>
<evidence type="ECO:0000256" key="3">
    <source>
        <dbReference type="ARBA" id="ARBA00022448"/>
    </source>
</evidence>
<feature type="transmembrane region" description="Helical" evidence="8">
    <location>
        <begin position="164"/>
        <end position="183"/>
    </location>
</feature>
<dbReference type="PANTHER" id="PTHR30269:SF37">
    <property type="entry name" value="MEMBRANE TRANSPORTER PROTEIN"/>
    <property type="match status" value="1"/>
</dbReference>
<feature type="transmembrane region" description="Helical" evidence="8">
    <location>
        <begin position="195"/>
        <end position="217"/>
    </location>
</feature>
<keyword evidence="6 8" id="KW-1133">Transmembrane helix</keyword>
<evidence type="ECO:0000256" key="2">
    <source>
        <dbReference type="ARBA" id="ARBA00009142"/>
    </source>
</evidence>
<dbReference type="InterPro" id="IPR002781">
    <property type="entry name" value="TM_pro_TauE-like"/>
</dbReference>
<feature type="transmembrane region" description="Helical" evidence="8">
    <location>
        <begin position="71"/>
        <end position="91"/>
    </location>
</feature>
<dbReference type="OrthoDB" id="2880944at2"/>
<gene>
    <name evidence="9" type="ORF">SAMN05216352_105136</name>
</gene>
<dbReference type="PANTHER" id="PTHR30269">
    <property type="entry name" value="TRANSMEMBRANE PROTEIN YFCA"/>
    <property type="match status" value="1"/>
</dbReference>
<feature type="transmembrane region" description="Helical" evidence="8">
    <location>
        <begin position="97"/>
        <end position="115"/>
    </location>
</feature>
<evidence type="ECO:0000256" key="6">
    <source>
        <dbReference type="ARBA" id="ARBA00022989"/>
    </source>
</evidence>
<keyword evidence="7 8" id="KW-0472">Membrane</keyword>
<sequence length="244" mass="27153">MVFEMFIVFTVLFLGSFFQGASGFGFGLFAMSFLPFLFTLKDSTLLVVSLALVTSLSIFIKVYKHIHYRKLFFLLSAASLGRVGAFFILHNFGEMDILKKVLGFVLIGMVIYILMQKQKDEAKEKENAIFPIVLGFLGGLIGGVFVVGGPFFVFYFMVACKDKYAYSANLQATFVVTSIVTVVMHGVSGDFSSEFLLYFLVGFVSVLAGTRLGMHWFDRLSQVHIKNIASLIVTFAGLNLIFFS</sequence>
<feature type="transmembrane region" description="Helical" evidence="8">
    <location>
        <begin position="33"/>
        <end position="59"/>
    </location>
</feature>
<evidence type="ECO:0000256" key="1">
    <source>
        <dbReference type="ARBA" id="ARBA00004651"/>
    </source>
</evidence>
<dbReference type="EMBL" id="FNDU01000005">
    <property type="protein sequence ID" value="SDI16638.1"/>
    <property type="molecule type" value="Genomic_DNA"/>
</dbReference>
<organism evidence="9 10">
    <name type="scientific">Alteribacillus bidgolensis</name>
    <dbReference type="NCBI Taxonomy" id="930129"/>
    <lineage>
        <taxon>Bacteria</taxon>
        <taxon>Bacillati</taxon>
        <taxon>Bacillota</taxon>
        <taxon>Bacilli</taxon>
        <taxon>Bacillales</taxon>
        <taxon>Bacillaceae</taxon>
        <taxon>Alteribacillus</taxon>
    </lineage>
</organism>
<comment type="similarity">
    <text evidence="2 8">Belongs to the 4-toluene sulfonate uptake permease (TSUP) (TC 2.A.102) family.</text>
</comment>
<keyword evidence="10" id="KW-1185">Reference proteome</keyword>
<accession>A0A1G8IC98</accession>
<keyword evidence="5 8" id="KW-0812">Transmembrane</keyword>
<comment type="subcellular location">
    <subcellularLocation>
        <location evidence="1 8">Cell membrane</location>
        <topology evidence="1 8">Multi-pass membrane protein</topology>
    </subcellularLocation>
</comment>
<dbReference type="Proteomes" id="UP000199017">
    <property type="component" value="Unassembled WGS sequence"/>
</dbReference>
<dbReference type="Pfam" id="PF01925">
    <property type="entry name" value="TauE"/>
    <property type="match status" value="1"/>
</dbReference>
<reference evidence="9 10" key="1">
    <citation type="submission" date="2016-10" db="EMBL/GenBank/DDBJ databases">
        <authorList>
            <person name="de Groot N.N."/>
        </authorList>
    </citation>
    <scope>NUCLEOTIDE SEQUENCE [LARGE SCALE GENOMIC DNA]</scope>
    <source>
        <strain evidence="10">P4B,CCM 7963,CECT 7998,DSM 25260,IBRC-M 10614,KCTC 13821</strain>
    </source>
</reference>
<dbReference type="AlphaFoldDB" id="A0A1G8IC98"/>
<evidence type="ECO:0000256" key="4">
    <source>
        <dbReference type="ARBA" id="ARBA00022475"/>
    </source>
</evidence>
<dbReference type="GO" id="GO:0005886">
    <property type="term" value="C:plasma membrane"/>
    <property type="evidence" value="ECO:0007669"/>
    <property type="project" value="UniProtKB-SubCell"/>
</dbReference>
<keyword evidence="3" id="KW-0813">Transport</keyword>
<evidence type="ECO:0000256" key="8">
    <source>
        <dbReference type="RuleBase" id="RU363041"/>
    </source>
</evidence>
<name>A0A1G8IC98_9BACI</name>
<feature type="transmembrane region" description="Helical" evidence="8">
    <location>
        <begin position="223"/>
        <end position="243"/>
    </location>
</feature>
<protein>
    <recommendedName>
        <fullName evidence="8">Probable membrane transporter protein</fullName>
    </recommendedName>
</protein>
<evidence type="ECO:0000313" key="9">
    <source>
        <dbReference type="EMBL" id="SDI16638.1"/>
    </source>
</evidence>
<evidence type="ECO:0000256" key="7">
    <source>
        <dbReference type="ARBA" id="ARBA00023136"/>
    </source>
</evidence>
<feature type="transmembrane region" description="Helical" evidence="8">
    <location>
        <begin position="127"/>
        <end position="158"/>
    </location>
</feature>